<organism evidence="4 5">
    <name type="scientific">Sphingomicrobium lutaoense</name>
    <dbReference type="NCBI Taxonomy" id="515949"/>
    <lineage>
        <taxon>Bacteria</taxon>
        <taxon>Pseudomonadati</taxon>
        <taxon>Pseudomonadota</taxon>
        <taxon>Alphaproteobacteria</taxon>
        <taxon>Sphingomonadales</taxon>
        <taxon>Sphingomonadaceae</taxon>
        <taxon>Sphingomicrobium</taxon>
    </lineage>
</organism>
<evidence type="ECO:0000313" key="5">
    <source>
        <dbReference type="Proteomes" id="UP000578569"/>
    </source>
</evidence>
<dbReference type="AlphaFoldDB" id="A0A839Z0Y9"/>
<proteinExistence type="inferred from homology"/>
<feature type="compositionally biased region" description="Gly residues" evidence="2">
    <location>
        <begin position="1"/>
        <end position="15"/>
    </location>
</feature>
<comment type="caution">
    <text evidence="4">The sequence shown here is derived from an EMBL/GenBank/DDBJ whole genome shotgun (WGS) entry which is preliminary data.</text>
</comment>
<keyword evidence="5" id="KW-1185">Reference proteome</keyword>
<dbReference type="InterPro" id="IPR001482">
    <property type="entry name" value="T2SS/T4SS_dom"/>
</dbReference>
<protein>
    <submittedName>
        <fullName evidence="4">Pilus assembly protein CpaF</fullName>
    </submittedName>
</protein>
<dbReference type="EMBL" id="JACICF010000001">
    <property type="protein sequence ID" value="MBB3763343.1"/>
    <property type="molecule type" value="Genomic_DNA"/>
</dbReference>
<evidence type="ECO:0000313" key="4">
    <source>
        <dbReference type="EMBL" id="MBB3763343.1"/>
    </source>
</evidence>
<dbReference type="InterPro" id="IPR050921">
    <property type="entry name" value="T4SS_GSP_E_ATPase"/>
</dbReference>
<dbReference type="GO" id="GO:0016887">
    <property type="term" value="F:ATP hydrolysis activity"/>
    <property type="evidence" value="ECO:0007669"/>
    <property type="project" value="InterPro"/>
</dbReference>
<feature type="region of interest" description="Disordered" evidence="2">
    <location>
        <begin position="1"/>
        <end position="69"/>
    </location>
</feature>
<accession>A0A839Z0Y9</accession>
<dbReference type="Pfam" id="PF00437">
    <property type="entry name" value="T2SSE"/>
    <property type="match status" value="1"/>
</dbReference>
<name>A0A839Z0Y9_9SPHN</name>
<comment type="similarity">
    <text evidence="1">Belongs to the GSP E family.</text>
</comment>
<dbReference type="PANTHER" id="PTHR30486:SF15">
    <property type="entry name" value="TYPE II_IV SECRETION SYSTEM ATPASE"/>
    <property type="match status" value="1"/>
</dbReference>
<dbReference type="RefSeq" id="WP_183932697.1">
    <property type="nucleotide sequence ID" value="NZ_JACICF010000001.1"/>
</dbReference>
<reference evidence="4 5" key="1">
    <citation type="submission" date="2020-08" db="EMBL/GenBank/DDBJ databases">
        <title>Genomic Encyclopedia of Type Strains, Phase IV (KMG-IV): sequencing the most valuable type-strain genomes for metagenomic binning, comparative biology and taxonomic classification.</title>
        <authorList>
            <person name="Goeker M."/>
        </authorList>
    </citation>
    <scope>NUCLEOTIDE SEQUENCE [LARGE SCALE GENOMIC DNA]</scope>
    <source>
        <strain evidence="4 5">DSM 24194</strain>
    </source>
</reference>
<dbReference type="PANTHER" id="PTHR30486">
    <property type="entry name" value="TWITCHING MOTILITY PROTEIN PILT"/>
    <property type="match status" value="1"/>
</dbReference>
<gene>
    <name evidence="4" type="ORF">FHS50_000366</name>
</gene>
<dbReference type="Gene3D" id="3.40.50.300">
    <property type="entry name" value="P-loop containing nucleotide triphosphate hydrolases"/>
    <property type="match status" value="1"/>
</dbReference>
<evidence type="ECO:0000256" key="2">
    <source>
        <dbReference type="SAM" id="MobiDB-lite"/>
    </source>
</evidence>
<feature type="compositionally biased region" description="Low complexity" evidence="2">
    <location>
        <begin position="54"/>
        <end position="69"/>
    </location>
</feature>
<feature type="domain" description="Bacterial type II secretion system protein E" evidence="3">
    <location>
        <begin position="163"/>
        <end position="438"/>
    </location>
</feature>
<dbReference type="Proteomes" id="UP000578569">
    <property type="component" value="Unassembled WGS sequence"/>
</dbReference>
<dbReference type="Gene3D" id="3.30.450.380">
    <property type="match status" value="1"/>
</dbReference>
<dbReference type="InterPro" id="IPR027417">
    <property type="entry name" value="P-loop_NTPase"/>
</dbReference>
<sequence>MNAFGKRGGMGGGRPSFGSAKPMKGSGVPKPKDSDEGGKQFPPVEDLGEEEVSSADPLANPSSPSPAASLTAMDKLNKRMNNQESDEGDDGDGFEASVHKIKEQVLPRLLERVDPEAAATLGKDELAEEFRPIISEVLAELKITLNRREQFALEKVLVDELLGLGPLEELLADPAVSDIMVNGPDQTFVERKGKLSLSKIRFRDEEHLFQIAQRIVNKVGRRVDQTTPLADARLQDGSRVNVIIPPLSLKGTAISIRKFSDKPITIDMMRGFGSMSEQMATVLKIAGASRMNIVISGGTGSGKTTMLNALSKMIDPGERVITIEDAAELRLQQPHWLPLETRPANLEGQGAISIRDLVINALRMRPDRIILGEIRGQECFDLLAAMNTGHDGSMATLHSNSPRECLARMENMVMMGDIKIPKEAISRQIADSVDLIVQVKRLRDGTRRTTNITEVIGMEGEVIVTQELFKFEYHDETPDGKIIGEYASMGLRPYTIDKAKQFGFDQPYLEACL</sequence>
<dbReference type="CDD" id="cd01130">
    <property type="entry name" value="VirB11-like_ATPase"/>
    <property type="match status" value="1"/>
</dbReference>
<evidence type="ECO:0000256" key="1">
    <source>
        <dbReference type="ARBA" id="ARBA00006611"/>
    </source>
</evidence>
<dbReference type="SUPFAM" id="SSF52540">
    <property type="entry name" value="P-loop containing nucleoside triphosphate hydrolases"/>
    <property type="match status" value="1"/>
</dbReference>
<evidence type="ECO:0000259" key="3">
    <source>
        <dbReference type="Pfam" id="PF00437"/>
    </source>
</evidence>